<dbReference type="Pfam" id="PF16297">
    <property type="entry name" value="DUF4939"/>
    <property type="match status" value="1"/>
</dbReference>
<protein>
    <recommendedName>
        <fullName evidence="2">DUF4939 domain-containing protein</fullName>
    </recommendedName>
</protein>
<dbReference type="Proteomes" id="UP000672032">
    <property type="component" value="Chromosome 3"/>
</dbReference>
<dbReference type="EMBL" id="CP063407">
    <property type="protein sequence ID" value="QSZ32178.1"/>
    <property type="molecule type" value="Genomic_DNA"/>
</dbReference>
<feature type="coiled-coil region" evidence="1">
    <location>
        <begin position="39"/>
        <end position="81"/>
    </location>
</feature>
<evidence type="ECO:0000313" key="3">
    <source>
        <dbReference type="EMBL" id="QSZ32178.1"/>
    </source>
</evidence>
<proteinExistence type="predicted"/>
<evidence type="ECO:0000313" key="4">
    <source>
        <dbReference type="Proteomes" id="UP000672032"/>
    </source>
</evidence>
<evidence type="ECO:0000256" key="1">
    <source>
        <dbReference type="SAM" id="Coils"/>
    </source>
</evidence>
<reference evidence="3" key="1">
    <citation type="submission" date="2020-10" db="EMBL/GenBank/DDBJ databases">
        <title>Genome Sequence of Monilinia vaccinii-corymbosi Sheds Light on Mummy Berry Disease Infection of Blueberry and Mating Type.</title>
        <authorList>
            <person name="Yow A.G."/>
            <person name="Zhang Y."/>
            <person name="Bansal K."/>
            <person name="Eacker S.M."/>
            <person name="Sullivan S."/>
            <person name="Liachko I."/>
            <person name="Cubeta M.A."/>
            <person name="Rollins J.A."/>
            <person name="Ashrafi H."/>
        </authorList>
    </citation>
    <scope>NUCLEOTIDE SEQUENCE</scope>
    <source>
        <strain evidence="3">RL-1</strain>
    </source>
</reference>
<name>A0A8A3PAQ4_9HELO</name>
<evidence type="ECO:0000259" key="2">
    <source>
        <dbReference type="Pfam" id="PF16297"/>
    </source>
</evidence>
<dbReference type="OrthoDB" id="4502494at2759"/>
<keyword evidence="4" id="KW-1185">Reference proteome</keyword>
<dbReference type="InterPro" id="IPR032549">
    <property type="entry name" value="DUF4939"/>
</dbReference>
<organism evidence="3 4">
    <name type="scientific">Monilinia vaccinii-corymbosi</name>
    <dbReference type="NCBI Taxonomy" id="61207"/>
    <lineage>
        <taxon>Eukaryota</taxon>
        <taxon>Fungi</taxon>
        <taxon>Dikarya</taxon>
        <taxon>Ascomycota</taxon>
        <taxon>Pezizomycotina</taxon>
        <taxon>Leotiomycetes</taxon>
        <taxon>Helotiales</taxon>
        <taxon>Sclerotiniaceae</taxon>
        <taxon>Monilinia</taxon>
    </lineage>
</organism>
<dbReference type="AlphaFoldDB" id="A0A8A3PAQ4"/>
<keyword evidence="1" id="KW-0175">Coiled coil</keyword>
<sequence>MSTRPSAPSQPDSAEAFAAAVANDAPAWYSYLTSLANYLQEIEKRADTLSINLQFEKALSAREAERYNNTLSRLLQEARDSLTPLSTPASSLVISPSPVNPATPTESAKTVSFFAASAPAPVKLQLSEKLPDPAPFDGTKSDLDRFVSQIQNKMFANSDRFTTAHSRLSYVTGRLTGAAAAQIRPYNRKGQFVTLKDYDDLLNILERAYGNVNKKAEARKQLMTLRQKNLPFNAFYAEFQRLAQEAGMADDDATLVILLEQGLSNELTDLIINTVPPTHSADAYAAFCQNLENRRRYMKQGR</sequence>
<accession>A0A8A3PAQ4</accession>
<gene>
    <name evidence="3" type="ORF">DSL72_001749</name>
</gene>
<feature type="domain" description="DUF4939" evidence="2">
    <location>
        <begin position="122"/>
        <end position="211"/>
    </location>
</feature>